<reference evidence="2 3" key="1">
    <citation type="submission" date="2023-07" db="EMBL/GenBank/DDBJ databases">
        <title>Micromonospora profundi TRM 95458 converts glycerol to a new osmotic compound.</title>
        <authorList>
            <person name="Lu D."/>
        </authorList>
    </citation>
    <scope>NUCLEOTIDE SEQUENCE [LARGE SCALE GENOMIC DNA]</scope>
    <source>
        <strain evidence="2 3">TRM95458</strain>
    </source>
</reference>
<evidence type="ECO:0000256" key="1">
    <source>
        <dbReference type="SAM" id="MobiDB-lite"/>
    </source>
</evidence>
<dbReference type="KEGG" id="mprn:Q3V37_22965"/>
<evidence type="ECO:0000313" key="3">
    <source>
        <dbReference type="Proteomes" id="UP001235874"/>
    </source>
</evidence>
<dbReference type="AlphaFoldDB" id="A0AAJ6HP82"/>
<name>A0AAJ6HP82_9ACTN</name>
<protein>
    <submittedName>
        <fullName evidence="2">Uncharacterized protein</fullName>
    </submittedName>
</protein>
<proteinExistence type="predicted"/>
<dbReference type="RefSeq" id="WP_167943964.1">
    <property type="nucleotide sequence ID" value="NZ_CP130472.1"/>
</dbReference>
<sequence length="82" mass="8760">MARSTGSGPWPALPDEMAWPGQPAATTGRAAGPGHGHRDDGWASRTSDPWPTLPDDRSLWAVPGEALDATRVDRLDREQASD</sequence>
<feature type="compositionally biased region" description="Low complexity" evidence="1">
    <location>
        <begin position="23"/>
        <end position="32"/>
    </location>
</feature>
<accession>A0AAJ6HP82</accession>
<keyword evidence="3" id="KW-1185">Reference proteome</keyword>
<gene>
    <name evidence="2" type="ORF">Q3V37_22965</name>
</gene>
<dbReference type="Proteomes" id="UP001235874">
    <property type="component" value="Chromosome"/>
</dbReference>
<dbReference type="EMBL" id="CP130472">
    <property type="protein sequence ID" value="WLS44241.1"/>
    <property type="molecule type" value="Genomic_DNA"/>
</dbReference>
<evidence type="ECO:0000313" key="2">
    <source>
        <dbReference type="EMBL" id="WLS44241.1"/>
    </source>
</evidence>
<organism evidence="2 3">
    <name type="scientific">Micromonospora profundi</name>
    <dbReference type="NCBI Taxonomy" id="1420889"/>
    <lineage>
        <taxon>Bacteria</taxon>
        <taxon>Bacillati</taxon>
        <taxon>Actinomycetota</taxon>
        <taxon>Actinomycetes</taxon>
        <taxon>Micromonosporales</taxon>
        <taxon>Micromonosporaceae</taxon>
        <taxon>Micromonospora</taxon>
    </lineage>
</organism>
<feature type="region of interest" description="Disordered" evidence="1">
    <location>
        <begin position="1"/>
        <end position="58"/>
    </location>
</feature>